<reference evidence="3" key="1">
    <citation type="submission" date="2025-08" db="UniProtKB">
        <authorList>
            <consortium name="Ensembl"/>
        </authorList>
    </citation>
    <scope>IDENTIFICATION</scope>
</reference>
<dbReference type="Proteomes" id="UP000694388">
    <property type="component" value="Unplaced"/>
</dbReference>
<dbReference type="AlphaFoldDB" id="A0A8C4NL43"/>
<feature type="region of interest" description="Disordered" evidence="1">
    <location>
        <begin position="1"/>
        <end position="20"/>
    </location>
</feature>
<reference evidence="3" key="2">
    <citation type="submission" date="2025-09" db="UniProtKB">
        <authorList>
            <consortium name="Ensembl"/>
        </authorList>
    </citation>
    <scope>IDENTIFICATION</scope>
</reference>
<evidence type="ECO:0000256" key="1">
    <source>
        <dbReference type="SAM" id="MobiDB-lite"/>
    </source>
</evidence>
<dbReference type="SUPFAM" id="SSF47986">
    <property type="entry name" value="DEATH domain"/>
    <property type="match status" value="1"/>
</dbReference>
<sequence length="105" mass="11223">MDTEGHSGGKTGNVEGGTIGRRIGVGKGWRGVHKARGVLSREDGDKLAGEKSNADKIRKCLDIVEGKGEESVKIFLNILHLLLGSYPPGSGFRPELKSNRLVLVT</sequence>
<dbReference type="PROSITE" id="PS50209">
    <property type="entry name" value="CARD"/>
    <property type="match status" value="1"/>
</dbReference>
<feature type="compositionally biased region" description="Gly residues" evidence="1">
    <location>
        <begin position="8"/>
        <end position="20"/>
    </location>
</feature>
<evidence type="ECO:0000313" key="3">
    <source>
        <dbReference type="Ensembl" id="ENSEBUP00000004842.1"/>
    </source>
</evidence>
<dbReference type="InterPro" id="IPR001315">
    <property type="entry name" value="CARD"/>
</dbReference>
<keyword evidence="4" id="KW-1185">Reference proteome</keyword>
<dbReference type="GO" id="GO:0042981">
    <property type="term" value="P:regulation of apoptotic process"/>
    <property type="evidence" value="ECO:0007669"/>
    <property type="project" value="InterPro"/>
</dbReference>
<dbReference type="InterPro" id="IPR011029">
    <property type="entry name" value="DEATH-like_dom_sf"/>
</dbReference>
<name>A0A8C4NL43_EPTBU</name>
<dbReference type="Pfam" id="PF00619">
    <property type="entry name" value="CARD"/>
    <property type="match status" value="1"/>
</dbReference>
<organism evidence="3 4">
    <name type="scientific">Eptatretus burgeri</name>
    <name type="common">Inshore hagfish</name>
    <dbReference type="NCBI Taxonomy" id="7764"/>
    <lineage>
        <taxon>Eukaryota</taxon>
        <taxon>Metazoa</taxon>
        <taxon>Chordata</taxon>
        <taxon>Craniata</taxon>
        <taxon>Vertebrata</taxon>
        <taxon>Cyclostomata</taxon>
        <taxon>Myxini</taxon>
        <taxon>Myxiniformes</taxon>
        <taxon>Myxinidae</taxon>
        <taxon>Eptatretinae</taxon>
        <taxon>Eptatretus</taxon>
    </lineage>
</organism>
<proteinExistence type="predicted"/>
<protein>
    <recommendedName>
        <fullName evidence="2">CARD domain-containing protein</fullName>
    </recommendedName>
</protein>
<dbReference type="GeneTree" id="ENSGT00930000152730"/>
<dbReference type="Ensembl" id="ENSEBUT00000005280.1">
    <property type="protein sequence ID" value="ENSEBUP00000004842.1"/>
    <property type="gene ID" value="ENSEBUG00000003340.1"/>
</dbReference>
<accession>A0A8C4NL43</accession>
<dbReference type="CDD" id="cd01671">
    <property type="entry name" value="CARD"/>
    <property type="match status" value="1"/>
</dbReference>
<evidence type="ECO:0000259" key="2">
    <source>
        <dbReference type="PROSITE" id="PS50209"/>
    </source>
</evidence>
<evidence type="ECO:0000313" key="4">
    <source>
        <dbReference type="Proteomes" id="UP000694388"/>
    </source>
</evidence>
<dbReference type="Gene3D" id="1.10.533.10">
    <property type="entry name" value="Death Domain, Fas"/>
    <property type="match status" value="1"/>
</dbReference>
<feature type="domain" description="CARD" evidence="2">
    <location>
        <begin position="35"/>
        <end position="79"/>
    </location>
</feature>